<keyword evidence="5" id="KW-1185">Reference proteome</keyword>
<gene>
    <name evidence="4" type="ORF">FCN80_16575</name>
</gene>
<proteinExistence type="predicted"/>
<keyword evidence="1" id="KW-0808">Transferase</keyword>
<evidence type="ECO:0000256" key="2">
    <source>
        <dbReference type="ARBA" id="ARBA00023315"/>
    </source>
</evidence>
<dbReference type="PROSITE" id="PS51186">
    <property type="entry name" value="GNAT"/>
    <property type="match status" value="1"/>
</dbReference>
<dbReference type="EMBL" id="SZPQ01000024">
    <property type="protein sequence ID" value="TKI04931.1"/>
    <property type="molecule type" value="Genomic_DNA"/>
</dbReference>
<dbReference type="Proteomes" id="UP000305202">
    <property type="component" value="Unassembled WGS sequence"/>
</dbReference>
<evidence type="ECO:0000313" key="5">
    <source>
        <dbReference type="Proteomes" id="UP000305202"/>
    </source>
</evidence>
<accession>A0ABY2SHW0</accession>
<organism evidence="4 5">
    <name type="scientific">Martelella alba</name>
    <dbReference type="NCBI Taxonomy" id="2590451"/>
    <lineage>
        <taxon>Bacteria</taxon>
        <taxon>Pseudomonadati</taxon>
        <taxon>Pseudomonadota</taxon>
        <taxon>Alphaproteobacteria</taxon>
        <taxon>Hyphomicrobiales</taxon>
        <taxon>Aurantimonadaceae</taxon>
        <taxon>Martelella</taxon>
    </lineage>
</organism>
<dbReference type="RefSeq" id="WP_136991279.1">
    <property type="nucleotide sequence ID" value="NZ_SZPQ01000024.1"/>
</dbReference>
<name>A0ABY2SHW0_9HYPH</name>
<keyword evidence="2" id="KW-0012">Acyltransferase</keyword>
<evidence type="ECO:0000313" key="4">
    <source>
        <dbReference type="EMBL" id="TKI04931.1"/>
    </source>
</evidence>
<dbReference type="Gene3D" id="3.40.630.30">
    <property type="match status" value="1"/>
</dbReference>
<protein>
    <submittedName>
        <fullName evidence="4">GNAT family N-acetyltransferase</fullName>
    </submittedName>
</protein>
<dbReference type="InterPro" id="IPR000182">
    <property type="entry name" value="GNAT_dom"/>
</dbReference>
<dbReference type="InterPro" id="IPR016181">
    <property type="entry name" value="Acyl_CoA_acyltransferase"/>
</dbReference>
<sequence>MNTKIRLASPDEANELWNIRNQAIRHGCASSYAASVILAWTPDDMPDSFRQLIDENTFFVAENSKGKPLATGFLDLSRHSVEAICTLPAYMGKGLARAIINAIKKEAGNRGFTYLTLSSTPNAVSFYLKQGFVIVSKSLYPSKLAGTHLACFNMKINLNALNNSDDSAAADER</sequence>
<comment type="caution">
    <text evidence="4">The sequence shown here is derived from an EMBL/GenBank/DDBJ whole genome shotgun (WGS) entry which is preliminary data.</text>
</comment>
<feature type="domain" description="N-acetyltransferase" evidence="3">
    <location>
        <begin position="3"/>
        <end position="159"/>
    </location>
</feature>
<dbReference type="Pfam" id="PF13673">
    <property type="entry name" value="Acetyltransf_10"/>
    <property type="match status" value="1"/>
</dbReference>
<dbReference type="PANTHER" id="PTHR43877:SF2">
    <property type="entry name" value="AMINOALKYLPHOSPHONATE N-ACETYLTRANSFERASE-RELATED"/>
    <property type="match status" value="1"/>
</dbReference>
<reference evidence="4 5" key="1">
    <citation type="submission" date="2019-04" db="EMBL/GenBank/DDBJ databases">
        <authorList>
            <person name="Li M."/>
            <person name="Gao C."/>
        </authorList>
    </citation>
    <scope>NUCLEOTIDE SEQUENCE [LARGE SCALE GENOMIC DNA]</scope>
    <source>
        <strain evidence="4 5">BGMRC 2031</strain>
    </source>
</reference>
<evidence type="ECO:0000256" key="1">
    <source>
        <dbReference type="ARBA" id="ARBA00022679"/>
    </source>
</evidence>
<dbReference type="PANTHER" id="PTHR43877">
    <property type="entry name" value="AMINOALKYLPHOSPHONATE N-ACETYLTRANSFERASE-RELATED-RELATED"/>
    <property type="match status" value="1"/>
</dbReference>
<dbReference type="SUPFAM" id="SSF55729">
    <property type="entry name" value="Acyl-CoA N-acyltransferases (Nat)"/>
    <property type="match status" value="1"/>
</dbReference>
<dbReference type="CDD" id="cd04301">
    <property type="entry name" value="NAT_SF"/>
    <property type="match status" value="1"/>
</dbReference>
<dbReference type="InterPro" id="IPR050832">
    <property type="entry name" value="Bact_Acetyltransf"/>
</dbReference>
<evidence type="ECO:0000259" key="3">
    <source>
        <dbReference type="PROSITE" id="PS51186"/>
    </source>
</evidence>